<name>A0A0J7K424_LASNI</name>
<dbReference type="Proteomes" id="UP000036403">
    <property type="component" value="Unassembled WGS sequence"/>
</dbReference>
<dbReference type="AlphaFoldDB" id="A0A0J7K424"/>
<accession>A0A0J7K424</accession>
<protein>
    <submittedName>
        <fullName evidence="1">Monomeric archaeal dna polymerase sliding clamp</fullName>
    </submittedName>
</protein>
<dbReference type="EMBL" id="LBMM01015075">
    <property type="protein sequence ID" value="KMQ84936.1"/>
    <property type="molecule type" value="Genomic_DNA"/>
</dbReference>
<reference evidence="1 2" key="1">
    <citation type="submission" date="2015-04" db="EMBL/GenBank/DDBJ databases">
        <title>Lasius niger genome sequencing.</title>
        <authorList>
            <person name="Konorov E.A."/>
            <person name="Nikitin M.A."/>
            <person name="Kirill M.V."/>
            <person name="Chang P."/>
        </authorList>
    </citation>
    <scope>NUCLEOTIDE SEQUENCE [LARGE SCALE GENOMIC DNA]</scope>
    <source>
        <tissue evidence="1">Whole</tissue>
    </source>
</reference>
<comment type="caution">
    <text evidence="1">The sequence shown here is derived from an EMBL/GenBank/DDBJ whole genome shotgun (WGS) entry which is preliminary data.</text>
</comment>
<evidence type="ECO:0000313" key="2">
    <source>
        <dbReference type="Proteomes" id="UP000036403"/>
    </source>
</evidence>
<organism evidence="1 2">
    <name type="scientific">Lasius niger</name>
    <name type="common">Black garden ant</name>
    <dbReference type="NCBI Taxonomy" id="67767"/>
    <lineage>
        <taxon>Eukaryota</taxon>
        <taxon>Metazoa</taxon>
        <taxon>Ecdysozoa</taxon>
        <taxon>Arthropoda</taxon>
        <taxon>Hexapoda</taxon>
        <taxon>Insecta</taxon>
        <taxon>Pterygota</taxon>
        <taxon>Neoptera</taxon>
        <taxon>Endopterygota</taxon>
        <taxon>Hymenoptera</taxon>
        <taxon>Apocrita</taxon>
        <taxon>Aculeata</taxon>
        <taxon>Formicoidea</taxon>
        <taxon>Formicidae</taxon>
        <taxon>Formicinae</taxon>
        <taxon>Lasius</taxon>
        <taxon>Lasius</taxon>
    </lineage>
</organism>
<dbReference type="PaxDb" id="67767-A0A0J7K424"/>
<gene>
    <name evidence="1" type="ORF">RF55_16846</name>
</gene>
<evidence type="ECO:0000313" key="1">
    <source>
        <dbReference type="EMBL" id="KMQ84936.1"/>
    </source>
</evidence>
<proteinExistence type="predicted"/>
<sequence>MRPIGLLDSAVHNRIKQPDWSNPYVTVTITVTESMCGGPYVVRCTPVVQCSIALCLLVNKYNSLSLLKTQVSNKRPVVPKIRYSDLNAKYELPENEVDKYVKKKQKIIDVIKARKKKESEIIKAHLDAEKQKVEENKDVYEFNEIGN</sequence>
<keyword evidence="2" id="KW-1185">Reference proteome</keyword>